<evidence type="ECO:0000313" key="2">
    <source>
        <dbReference type="Proteomes" id="UP001153269"/>
    </source>
</evidence>
<accession>A0A9N7YW35</accession>
<sequence length="164" mass="17963">MTAICCGLLEGQLETLRNLGQLRWLREKRERLLTVRSPGKKSRSVSHGRADLLIGATRTPLGLQNDEERSAGRFMPPPPSRCPRLSECIQDRGSAKRHLLIYAITVPCNQSGYHPPLFSNRSDFLKPTEVYTPSLARPAGLLEEDLTAAGKPVSTGSGSSLGRV</sequence>
<comment type="caution">
    <text evidence="1">The sequence shown here is derived from an EMBL/GenBank/DDBJ whole genome shotgun (WGS) entry which is preliminary data.</text>
</comment>
<protein>
    <submittedName>
        <fullName evidence="1">Uncharacterized protein</fullName>
    </submittedName>
</protein>
<keyword evidence="2" id="KW-1185">Reference proteome</keyword>
<dbReference type="Proteomes" id="UP001153269">
    <property type="component" value="Unassembled WGS sequence"/>
</dbReference>
<dbReference type="EMBL" id="CADEAL010002469">
    <property type="protein sequence ID" value="CAB1440562.1"/>
    <property type="molecule type" value="Genomic_DNA"/>
</dbReference>
<gene>
    <name evidence="1" type="ORF">PLEPLA_LOCUS28328</name>
</gene>
<reference evidence="1" key="1">
    <citation type="submission" date="2020-03" db="EMBL/GenBank/DDBJ databases">
        <authorList>
            <person name="Weist P."/>
        </authorList>
    </citation>
    <scope>NUCLEOTIDE SEQUENCE</scope>
</reference>
<dbReference type="AlphaFoldDB" id="A0A9N7YW35"/>
<proteinExistence type="predicted"/>
<organism evidence="1 2">
    <name type="scientific">Pleuronectes platessa</name>
    <name type="common">European plaice</name>
    <dbReference type="NCBI Taxonomy" id="8262"/>
    <lineage>
        <taxon>Eukaryota</taxon>
        <taxon>Metazoa</taxon>
        <taxon>Chordata</taxon>
        <taxon>Craniata</taxon>
        <taxon>Vertebrata</taxon>
        <taxon>Euteleostomi</taxon>
        <taxon>Actinopterygii</taxon>
        <taxon>Neopterygii</taxon>
        <taxon>Teleostei</taxon>
        <taxon>Neoteleostei</taxon>
        <taxon>Acanthomorphata</taxon>
        <taxon>Carangaria</taxon>
        <taxon>Pleuronectiformes</taxon>
        <taxon>Pleuronectoidei</taxon>
        <taxon>Pleuronectidae</taxon>
        <taxon>Pleuronectes</taxon>
    </lineage>
</organism>
<name>A0A9N7YW35_PLEPL</name>
<evidence type="ECO:0000313" key="1">
    <source>
        <dbReference type="EMBL" id="CAB1440562.1"/>
    </source>
</evidence>